<accession>A0A5S4EI57</accession>
<dbReference type="InterPro" id="IPR013655">
    <property type="entry name" value="PAS_fold_3"/>
</dbReference>
<dbReference type="PANTHER" id="PTHR46663">
    <property type="entry name" value="DIGUANYLATE CYCLASE DGCT-RELATED"/>
    <property type="match status" value="1"/>
</dbReference>
<dbReference type="OrthoDB" id="8929028at2"/>
<evidence type="ECO:0000313" key="7">
    <source>
        <dbReference type="Proteomes" id="UP000306324"/>
    </source>
</evidence>
<dbReference type="PROSITE" id="PS50887">
    <property type="entry name" value="GGDEF"/>
    <property type="match status" value="1"/>
</dbReference>
<dbReference type="Gene3D" id="3.30.450.20">
    <property type="entry name" value="PAS domain"/>
    <property type="match status" value="3"/>
</dbReference>
<dbReference type="Gene3D" id="3.30.70.270">
    <property type="match status" value="1"/>
</dbReference>
<feature type="transmembrane region" description="Helical" evidence="1">
    <location>
        <begin position="292"/>
        <end position="311"/>
    </location>
</feature>
<dbReference type="FunFam" id="3.30.70.270:FF:000001">
    <property type="entry name" value="Diguanylate cyclase domain protein"/>
    <property type="match status" value="1"/>
</dbReference>
<feature type="domain" description="HAMP" evidence="4">
    <location>
        <begin position="309"/>
        <end position="365"/>
    </location>
</feature>
<evidence type="ECO:0000259" key="2">
    <source>
        <dbReference type="PROSITE" id="PS50112"/>
    </source>
</evidence>
<feature type="domain" description="PAS" evidence="2">
    <location>
        <begin position="508"/>
        <end position="544"/>
    </location>
</feature>
<dbReference type="InterPro" id="IPR029787">
    <property type="entry name" value="Nucleotide_cyclase"/>
</dbReference>
<dbReference type="InterPro" id="IPR001610">
    <property type="entry name" value="PAC"/>
</dbReference>
<dbReference type="PROSITE" id="PS50885">
    <property type="entry name" value="HAMP"/>
    <property type="match status" value="1"/>
</dbReference>
<keyword evidence="1" id="KW-1133">Transmembrane helix</keyword>
<dbReference type="PROSITE" id="PS50113">
    <property type="entry name" value="PAC"/>
    <property type="match status" value="1"/>
</dbReference>
<dbReference type="CDD" id="cd18773">
    <property type="entry name" value="PDC1_HK_sensor"/>
    <property type="match status" value="1"/>
</dbReference>
<evidence type="ECO:0000259" key="4">
    <source>
        <dbReference type="PROSITE" id="PS50885"/>
    </source>
</evidence>
<dbReference type="SMART" id="SM00091">
    <property type="entry name" value="PAS"/>
    <property type="match status" value="1"/>
</dbReference>
<keyword evidence="1" id="KW-0812">Transmembrane</keyword>
<dbReference type="InterPro" id="IPR000700">
    <property type="entry name" value="PAS-assoc_C"/>
</dbReference>
<name>A0A5S4EI57_9PROT</name>
<dbReference type="CDD" id="cd06225">
    <property type="entry name" value="HAMP"/>
    <property type="match status" value="1"/>
</dbReference>
<dbReference type="Pfam" id="PF00990">
    <property type="entry name" value="GGDEF"/>
    <property type="match status" value="1"/>
</dbReference>
<dbReference type="EMBL" id="SWAD01000130">
    <property type="protein sequence ID" value="TMQ74997.1"/>
    <property type="molecule type" value="Genomic_DNA"/>
</dbReference>
<evidence type="ECO:0000259" key="3">
    <source>
        <dbReference type="PROSITE" id="PS50113"/>
    </source>
</evidence>
<proteinExistence type="predicted"/>
<dbReference type="InterPro" id="IPR000160">
    <property type="entry name" value="GGDEF_dom"/>
</dbReference>
<sequence>MNPTIFHWRSLNTRITLFTLAIFLISIWSLALYASQVLRQDMERILGDQQVAAVSLLARELDHELSYRMRVLGLIAGKISPAMLGNATALQAFLEEHPLLQDLFNAGVIAFRLDGTVLAWVPLSSERIAVHELDIDTVTVALREGKSTIGRPVMGKKLQAVFHMTVPIGDQQGKVIGALAGVVDLGLPNSVDQITQSHYGKTGGYVLVAPQYRLIITATDKSRVMATLPAPGINPTIDRFIEGFEGPVVYVGATGVELLTSAKRIPVAGWDMLAILPTAEAFAPIHAMQQHVLLTTVGLTLLVGFLIWWMLQRQLSPLLAAARKLASASDAKDRLQPLPIFREDEIGQLIGGFNHLLAILAEREKALQQSEAFKNAILNSIPAEIAVLDRDGMIVMVNQPWICFALENGIEDGKPAPRTGVGVNYLSVCQASMDSPSQDTAIAAYHGIGAVLDGSLPSFTLEYRCDTPEQRQWFSMVVSPLTPAGQGAVVSHTNINERKQAEVALREQEEFFRLIAENLQGFVAVLDVDGRRLYNSPSYARLFGERDISGTSSFADIHPADRERVRMAFCNTVATGIGQHLEFRILMADGGIRLMESRAGVIRGKEGRTKCVVVVSHDVTERKENEEKIHRLAFYDALTQLPNRLTLNDRLRQAMATNKRSGYHGALMFLDLDNFKPVNDTYGHEVGDLLLIEVADRLKTCIRAMDTVARFGGDEFVVMLSDLHADEAGSIAHARIVAEKIRLILSEPYRLTVKHEGKADTTIEHRCTASIGIALFRDHEASRDDILKWADTAMYQAKEAGGNRIRFFDAQSS</sequence>
<feature type="transmembrane region" description="Helical" evidence="1">
    <location>
        <begin position="15"/>
        <end position="34"/>
    </location>
</feature>
<dbReference type="SMART" id="SM00267">
    <property type="entry name" value="GGDEF"/>
    <property type="match status" value="1"/>
</dbReference>
<dbReference type="SMART" id="SM00086">
    <property type="entry name" value="PAC"/>
    <property type="match status" value="1"/>
</dbReference>
<keyword evidence="1" id="KW-0472">Membrane</keyword>
<dbReference type="SUPFAM" id="SSF55073">
    <property type="entry name" value="Nucleotide cyclase"/>
    <property type="match status" value="1"/>
</dbReference>
<dbReference type="NCBIfam" id="TIGR00254">
    <property type="entry name" value="GGDEF"/>
    <property type="match status" value="1"/>
</dbReference>
<dbReference type="NCBIfam" id="TIGR00229">
    <property type="entry name" value="sensory_box"/>
    <property type="match status" value="1"/>
</dbReference>
<protein>
    <submittedName>
        <fullName evidence="6">Diguanylate cyclase/phosphodiesterase (GGDEF &amp; EAL domains) with PAS/PAC sensor(S)</fullName>
    </submittedName>
</protein>
<dbReference type="InterPro" id="IPR052163">
    <property type="entry name" value="DGC-Regulatory_Protein"/>
</dbReference>
<dbReference type="PROSITE" id="PS50112">
    <property type="entry name" value="PAS"/>
    <property type="match status" value="1"/>
</dbReference>
<dbReference type="CDD" id="cd01949">
    <property type="entry name" value="GGDEF"/>
    <property type="match status" value="1"/>
</dbReference>
<feature type="domain" description="GGDEF" evidence="5">
    <location>
        <begin position="663"/>
        <end position="810"/>
    </location>
</feature>
<reference evidence="6 7" key="1">
    <citation type="submission" date="2019-04" db="EMBL/GenBank/DDBJ databases">
        <title>A novel phosphate-accumulating bacterium identified in bioreactor for phosphate removal from wastewater.</title>
        <authorList>
            <person name="Kotlyarov R.Y."/>
            <person name="Beletsky A.V."/>
            <person name="Kallistova A.Y."/>
            <person name="Dorofeev A.G."/>
            <person name="Nikolaev Y.Y."/>
            <person name="Pimenov N.V."/>
            <person name="Ravin N.V."/>
            <person name="Mardanov A.V."/>
        </authorList>
    </citation>
    <scope>NUCLEOTIDE SEQUENCE [LARGE SCALE GENOMIC DNA]</scope>
    <source>
        <strain evidence="6 7">Bin19</strain>
    </source>
</reference>
<gene>
    <name evidence="6" type="ORF">ACCUM_2105</name>
</gene>
<dbReference type="InterPro" id="IPR003660">
    <property type="entry name" value="HAMP_dom"/>
</dbReference>
<dbReference type="PANTHER" id="PTHR46663:SF3">
    <property type="entry name" value="SLL0267 PROTEIN"/>
    <property type="match status" value="1"/>
</dbReference>
<dbReference type="InterPro" id="IPR035965">
    <property type="entry name" value="PAS-like_dom_sf"/>
</dbReference>
<dbReference type="RefSeq" id="WP_138678973.1">
    <property type="nucleotide sequence ID" value="NZ_SWAD01000130.1"/>
</dbReference>
<comment type="caution">
    <text evidence="6">The sequence shown here is derived from an EMBL/GenBank/DDBJ whole genome shotgun (WGS) entry which is preliminary data.</text>
</comment>
<evidence type="ECO:0000313" key="6">
    <source>
        <dbReference type="EMBL" id="TMQ74997.1"/>
    </source>
</evidence>
<organism evidence="6 7">
    <name type="scientific">Candidatus Accumulibacter phosphatis</name>
    <dbReference type="NCBI Taxonomy" id="327160"/>
    <lineage>
        <taxon>Bacteria</taxon>
        <taxon>Pseudomonadati</taxon>
        <taxon>Pseudomonadota</taxon>
        <taxon>Betaproteobacteria</taxon>
        <taxon>Candidatus Accumulibacter</taxon>
    </lineage>
</organism>
<evidence type="ECO:0000259" key="5">
    <source>
        <dbReference type="PROSITE" id="PS50887"/>
    </source>
</evidence>
<dbReference type="GO" id="GO:0003824">
    <property type="term" value="F:catalytic activity"/>
    <property type="evidence" value="ECO:0007669"/>
    <property type="project" value="UniProtKB-ARBA"/>
</dbReference>
<feature type="domain" description="PAC" evidence="3">
    <location>
        <begin position="579"/>
        <end position="631"/>
    </location>
</feature>
<dbReference type="AlphaFoldDB" id="A0A5S4EI57"/>
<dbReference type="SMART" id="SM00304">
    <property type="entry name" value="HAMP"/>
    <property type="match status" value="1"/>
</dbReference>
<dbReference type="GO" id="GO:0007165">
    <property type="term" value="P:signal transduction"/>
    <property type="evidence" value="ECO:0007669"/>
    <property type="project" value="InterPro"/>
</dbReference>
<keyword evidence="7" id="KW-1185">Reference proteome</keyword>
<dbReference type="Proteomes" id="UP000306324">
    <property type="component" value="Unassembled WGS sequence"/>
</dbReference>
<dbReference type="SUPFAM" id="SSF55785">
    <property type="entry name" value="PYP-like sensor domain (PAS domain)"/>
    <property type="match status" value="2"/>
</dbReference>
<dbReference type="Pfam" id="PF08447">
    <property type="entry name" value="PAS_3"/>
    <property type="match status" value="1"/>
</dbReference>
<dbReference type="InterPro" id="IPR043128">
    <property type="entry name" value="Rev_trsase/Diguanyl_cyclase"/>
</dbReference>
<dbReference type="InterPro" id="IPR000014">
    <property type="entry name" value="PAS"/>
</dbReference>
<dbReference type="GO" id="GO:0016020">
    <property type="term" value="C:membrane"/>
    <property type="evidence" value="ECO:0007669"/>
    <property type="project" value="InterPro"/>
</dbReference>
<dbReference type="CDD" id="cd00130">
    <property type="entry name" value="PAS"/>
    <property type="match status" value="1"/>
</dbReference>
<evidence type="ECO:0000256" key="1">
    <source>
        <dbReference type="SAM" id="Phobius"/>
    </source>
</evidence>